<evidence type="ECO:0008006" key="3">
    <source>
        <dbReference type="Google" id="ProtNLM"/>
    </source>
</evidence>
<proteinExistence type="predicted"/>
<dbReference type="STRING" id="1508389.SAMN05444003_2959"/>
<dbReference type="AlphaFoldDB" id="A0A1M5SGP8"/>
<dbReference type="OrthoDB" id="5241047at2"/>
<keyword evidence="2" id="KW-1185">Reference proteome</keyword>
<dbReference type="RefSeq" id="WP_072902380.1">
    <property type="nucleotide sequence ID" value="NZ_FQXB01000006.1"/>
</dbReference>
<dbReference type="EMBL" id="FQXB01000006">
    <property type="protein sequence ID" value="SHH37659.1"/>
    <property type="molecule type" value="Genomic_DNA"/>
</dbReference>
<protein>
    <recommendedName>
        <fullName evidence="3">SIR2-like domain-containing protein</fullName>
    </recommendedName>
</protein>
<accession>A0A1M5SGP8</accession>
<organism evidence="1 2">
    <name type="scientific">Cognatiyoonia sediminum</name>
    <dbReference type="NCBI Taxonomy" id="1508389"/>
    <lineage>
        <taxon>Bacteria</taxon>
        <taxon>Pseudomonadati</taxon>
        <taxon>Pseudomonadota</taxon>
        <taxon>Alphaproteobacteria</taxon>
        <taxon>Rhodobacterales</taxon>
        <taxon>Paracoccaceae</taxon>
        <taxon>Cognatiyoonia</taxon>
    </lineage>
</organism>
<sequence length="91" mass="9884">MKNLTVPKLFDLLDDGPLAIVLGAGSSKDYGLPTWQELKLDVLENLSIRPDRLGISQMAAKRSIQAIRDQPELTLDRIASGLDGIADRAAL</sequence>
<evidence type="ECO:0000313" key="1">
    <source>
        <dbReference type="EMBL" id="SHH37659.1"/>
    </source>
</evidence>
<gene>
    <name evidence="1" type="ORF">SAMN05444003_2959</name>
</gene>
<name>A0A1M5SGP8_9RHOB</name>
<evidence type="ECO:0000313" key="2">
    <source>
        <dbReference type="Proteomes" id="UP000184074"/>
    </source>
</evidence>
<reference evidence="1 2" key="1">
    <citation type="submission" date="2016-11" db="EMBL/GenBank/DDBJ databases">
        <authorList>
            <person name="Jaros S."/>
            <person name="Januszkiewicz K."/>
            <person name="Wedrychowicz H."/>
        </authorList>
    </citation>
    <scope>NUCLEOTIDE SEQUENCE [LARGE SCALE GENOMIC DNA]</scope>
    <source>
        <strain evidence="1 2">DSM 28715</strain>
    </source>
</reference>
<dbReference type="Proteomes" id="UP000184074">
    <property type="component" value="Unassembled WGS sequence"/>
</dbReference>